<evidence type="ECO:0000313" key="3">
    <source>
        <dbReference type="EMBL" id="MBB6353215.1"/>
    </source>
</evidence>
<dbReference type="EMBL" id="JACHOU010000002">
    <property type="protein sequence ID" value="MBB6353215.1"/>
    <property type="molecule type" value="Genomic_DNA"/>
</dbReference>
<feature type="compositionally biased region" description="Basic and acidic residues" evidence="1">
    <location>
        <begin position="49"/>
        <end position="61"/>
    </location>
</feature>
<dbReference type="RefSeq" id="WP_184698292.1">
    <property type="nucleotide sequence ID" value="NZ_BAABEG010000001.1"/>
</dbReference>
<gene>
    <name evidence="3" type="ORF">GGR00_000983</name>
</gene>
<keyword evidence="2" id="KW-0472">Membrane</keyword>
<dbReference type="Proteomes" id="UP000536262">
    <property type="component" value="Unassembled WGS sequence"/>
</dbReference>
<feature type="region of interest" description="Disordered" evidence="1">
    <location>
        <begin position="1"/>
        <end position="31"/>
    </location>
</feature>
<evidence type="ECO:0000313" key="4">
    <source>
        <dbReference type="Proteomes" id="UP000536262"/>
    </source>
</evidence>
<protein>
    <submittedName>
        <fullName evidence="3">Uncharacterized protein</fullName>
    </submittedName>
</protein>
<keyword evidence="4" id="KW-1185">Reference proteome</keyword>
<name>A0A7X0F584_9HYPH</name>
<organism evidence="3 4">
    <name type="scientific">Aminobacter aganoensis</name>
    <dbReference type="NCBI Taxonomy" id="83264"/>
    <lineage>
        <taxon>Bacteria</taxon>
        <taxon>Pseudomonadati</taxon>
        <taxon>Pseudomonadota</taxon>
        <taxon>Alphaproteobacteria</taxon>
        <taxon>Hyphomicrobiales</taxon>
        <taxon>Phyllobacteriaceae</taxon>
        <taxon>Aminobacter</taxon>
    </lineage>
</organism>
<proteinExistence type="predicted"/>
<feature type="transmembrane region" description="Helical" evidence="2">
    <location>
        <begin position="175"/>
        <end position="197"/>
    </location>
</feature>
<evidence type="ECO:0000256" key="1">
    <source>
        <dbReference type="SAM" id="MobiDB-lite"/>
    </source>
</evidence>
<evidence type="ECO:0000256" key="2">
    <source>
        <dbReference type="SAM" id="Phobius"/>
    </source>
</evidence>
<keyword evidence="2" id="KW-0812">Transmembrane</keyword>
<keyword evidence="2" id="KW-1133">Transmembrane helix</keyword>
<feature type="compositionally biased region" description="Basic residues" evidence="1">
    <location>
        <begin position="7"/>
        <end position="17"/>
    </location>
</feature>
<accession>A0A7X0F584</accession>
<dbReference type="AlphaFoldDB" id="A0A7X0F584"/>
<reference evidence="3 4" key="1">
    <citation type="submission" date="2020-08" db="EMBL/GenBank/DDBJ databases">
        <title>Genomic Encyclopedia of Type Strains, Phase IV (KMG-IV): sequencing the most valuable type-strain genomes for metagenomic binning, comparative biology and taxonomic classification.</title>
        <authorList>
            <person name="Goeker M."/>
        </authorList>
    </citation>
    <scope>NUCLEOTIDE SEQUENCE [LARGE SCALE GENOMIC DNA]</scope>
    <source>
        <strain evidence="3 4">DSM 7051</strain>
    </source>
</reference>
<feature type="transmembrane region" description="Helical" evidence="2">
    <location>
        <begin position="94"/>
        <end position="117"/>
    </location>
</feature>
<sequence length="201" mass="20977">MGGHGFRNGKHGGKSKGRGYGTEFRRSDGKGRGGLLLAAALATLGSKNASDDKDPDRRGVENDNWGAGEYGSQGRPFGRSANARPEPRSKRPKLRLGAALVALVLWSLFAWVGYGLVDSILAWASSNVGALVETGKDAAAATGIGKEVVGAVDSVQTTGFLAGLANLVGVVLRPLIVVAWALGAALILAMPWLVSLLRRRF</sequence>
<comment type="caution">
    <text evidence="3">The sequence shown here is derived from an EMBL/GenBank/DDBJ whole genome shotgun (WGS) entry which is preliminary data.</text>
</comment>
<feature type="region of interest" description="Disordered" evidence="1">
    <location>
        <begin position="47"/>
        <end position="89"/>
    </location>
</feature>